<protein>
    <recommendedName>
        <fullName evidence="1">DUF559 domain-containing protein</fullName>
    </recommendedName>
</protein>
<organism evidence="2 3">
    <name type="scientific">Bifidobacterium vansinderenii</name>
    <dbReference type="NCBI Taxonomy" id="1984871"/>
    <lineage>
        <taxon>Bacteria</taxon>
        <taxon>Bacillati</taxon>
        <taxon>Actinomycetota</taxon>
        <taxon>Actinomycetes</taxon>
        <taxon>Bifidobacteriales</taxon>
        <taxon>Bifidobacteriaceae</taxon>
        <taxon>Bifidobacterium</taxon>
    </lineage>
</organism>
<gene>
    <name evidence="2" type="ORF">Tam10B_0638</name>
</gene>
<dbReference type="Proteomes" id="UP000215433">
    <property type="component" value="Unassembled WGS sequence"/>
</dbReference>
<dbReference type="InterPro" id="IPR007569">
    <property type="entry name" value="DUF559"/>
</dbReference>
<dbReference type="InterPro" id="IPR011335">
    <property type="entry name" value="Restrct_endonuc-II-like"/>
</dbReference>
<keyword evidence="3" id="KW-1185">Reference proteome</keyword>
<dbReference type="Gene3D" id="3.40.960.10">
    <property type="entry name" value="VSR Endonuclease"/>
    <property type="match status" value="1"/>
</dbReference>
<dbReference type="Pfam" id="PF04480">
    <property type="entry name" value="DUF559"/>
    <property type="match status" value="1"/>
</dbReference>
<name>A0A229W059_9BIFI</name>
<evidence type="ECO:0000313" key="2">
    <source>
        <dbReference type="EMBL" id="OXN01060.1"/>
    </source>
</evidence>
<evidence type="ECO:0000259" key="1">
    <source>
        <dbReference type="Pfam" id="PF04480"/>
    </source>
</evidence>
<sequence length="296" mass="34056">MNDGSLTLKNLTLAKYERAQVCAEAQQRTGLELVFDLCTSLELQSVELPKEVRLNKSICHVAVCDDRNRSDIRGVRFHCYAQPFDTVLVDRRFRCVSLADVWMHYASILSLEELIVLADSLTRRDGRLVRLTLEELERAVASAKGFRGIRKCRQALRLAREGTDSSYETRTRLVPMRYGLPCPEVNYPVARDDVKGRFCYLDMAYPQWGIAIEYDGEHHGGQWKADSRRREMLEHLGWTIINVFYEDIRDEAAQERLACRIAARIEQVTGSKVVLVPRRSTERLADGRLWRYGTLG</sequence>
<accession>A0A229W059</accession>
<proteinExistence type="predicted"/>
<dbReference type="OrthoDB" id="3173471at2"/>
<reference evidence="2 3" key="1">
    <citation type="submission" date="2017-05" db="EMBL/GenBank/DDBJ databases">
        <title>Bifidobacterium vansinderenii sp. nov.</title>
        <authorList>
            <person name="Lugli G.A."/>
            <person name="Duranti S."/>
            <person name="Mangifesta M."/>
        </authorList>
    </citation>
    <scope>NUCLEOTIDE SEQUENCE [LARGE SCALE GENOMIC DNA]</scope>
    <source>
        <strain evidence="2 3">Tam10B</strain>
    </source>
</reference>
<dbReference type="EMBL" id="NEWD01000006">
    <property type="protein sequence ID" value="OXN01060.1"/>
    <property type="molecule type" value="Genomic_DNA"/>
</dbReference>
<feature type="domain" description="DUF559" evidence="1">
    <location>
        <begin position="202"/>
        <end position="251"/>
    </location>
</feature>
<dbReference type="AlphaFoldDB" id="A0A229W059"/>
<dbReference type="SUPFAM" id="SSF52980">
    <property type="entry name" value="Restriction endonuclease-like"/>
    <property type="match status" value="1"/>
</dbReference>
<comment type="caution">
    <text evidence="2">The sequence shown here is derived from an EMBL/GenBank/DDBJ whole genome shotgun (WGS) entry which is preliminary data.</text>
</comment>
<evidence type="ECO:0000313" key="3">
    <source>
        <dbReference type="Proteomes" id="UP000215433"/>
    </source>
</evidence>
<dbReference type="RefSeq" id="WP_093959826.1">
    <property type="nucleotide sequence ID" value="NZ_NEWD01000006.1"/>
</dbReference>